<feature type="coiled-coil region" evidence="1">
    <location>
        <begin position="37"/>
        <end position="64"/>
    </location>
</feature>
<evidence type="ECO:0000313" key="4">
    <source>
        <dbReference type="Proteomes" id="UP000318313"/>
    </source>
</evidence>
<dbReference type="RefSeq" id="WP_145311245.1">
    <property type="nucleotide sequence ID" value="NZ_CP037452.1"/>
</dbReference>
<dbReference type="KEGG" id="gfm:Enr17x_39120"/>
<dbReference type="AlphaFoldDB" id="A0A518IFI0"/>
<feature type="region of interest" description="Disordered" evidence="2">
    <location>
        <begin position="72"/>
        <end position="91"/>
    </location>
</feature>
<feature type="compositionally biased region" description="Basic and acidic residues" evidence="2">
    <location>
        <begin position="72"/>
        <end position="83"/>
    </location>
</feature>
<dbReference type="EMBL" id="CP037452">
    <property type="protein sequence ID" value="QDV51853.1"/>
    <property type="molecule type" value="Genomic_DNA"/>
</dbReference>
<protein>
    <submittedName>
        <fullName evidence="3">Uncharacterized protein</fullName>
    </submittedName>
</protein>
<keyword evidence="1" id="KW-0175">Coiled coil</keyword>
<evidence type="ECO:0000256" key="2">
    <source>
        <dbReference type="SAM" id="MobiDB-lite"/>
    </source>
</evidence>
<accession>A0A518IFI0</accession>
<gene>
    <name evidence="3" type="ORF">Enr17x_39120</name>
</gene>
<dbReference type="OrthoDB" id="275460at2"/>
<evidence type="ECO:0000313" key="3">
    <source>
        <dbReference type="EMBL" id="QDV51853.1"/>
    </source>
</evidence>
<name>A0A518IFI0_9PLAN</name>
<evidence type="ECO:0000256" key="1">
    <source>
        <dbReference type="SAM" id="Coils"/>
    </source>
</evidence>
<proteinExistence type="predicted"/>
<sequence>MLIQKIMMTRLAVSIFVLSIPMAVVLMLLSARGEPQKTVLSEELQSLIREIERNEALYHTLKLNLTTSRSEEGIRFHSDEPKPKPIQSESQSDLITQGLKFREEVQSKGRFIVLVSGFGSGEVRRNISNANYTEVGTREMILVSDGTTSRHFGEGDVVAERQGNQPQKSSIGGISNEQFRLPNLARPHMFVLRYGGAHVPLSTYLKGIKAIGEFRGAPPPNLRAGTVFKAQILGTEQCQGLECTKLMIEIVNPGGTPRSRRELWLAHDRNLIPVKDLFYLCSNSNEIPFAEAIIDEWQEVRPGVWFPLKAHSNRFSSYLIKHEGRQKRIQHVKYDFNSVQLDPPIPPNEFTSLKFPPGTEVSIREDGKIIKTFVAEANEL</sequence>
<keyword evidence="4" id="KW-1185">Reference proteome</keyword>
<organism evidence="3 4">
    <name type="scientific">Gimesia fumaroli</name>
    <dbReference type="NCBI Taxonomy" id="2527976"/>
    <lineage>
        <taxon>Bacteria</taxon>
        <taxon>Pseudomonadati</taxon>
        <taxon>Planctomycetota</taxon>
        <taxon>Planctomycetia</taxon>
        <taxon>Planctomycetales</taxon>
        <taxon>Planctomycetaceae</taxon>
        <taxon>Gimesia</taxon>
    </lineage>
</organism>
<dbReference type="Proteomes" id="UP000318313">
    <property type="component" value="Chromosome"/>
</dbReference>
<reference evidence="3 4" key="1">
    <citation type="submission" date="2019-03" db="EMBL/GenBank/DDBJ databases">
        <title>Deep-cultivation of Planctomycetes and their phenomic and genomic characterization uncovers novel biology.</title>
        <authorList>
            <person name="Wiegand S."/>
            <person name="Jogler M."/>
            <person name="Boedeker C."/>
            <person name="Pinto D."/>
            <person name="Vollmers J."/>
            <person name="Rivas-Marin E."/>
            <person name="Kohn T."/>
            <person name="Peeters S.H."/>
            <person name="Heuer A."/>
            <person name="Rast P."/>
            <person name="Oberbeckmann S."/>
            <person name="Bunk B."/>
            <person name="Jeske O."/>
            <person name="Meyerdierks A."/>
            <person name="Storesund J.E."/>
            <person name="Kallscheuer N."/>
            <person name="Luecker S."/>
            <person name="Lage O.M."/>
            <person name="Pohl T."/>
            <person name="Merkel B.J."/>
            <person name="Hornburger P."/>
            <person name="Mueller R.-W."/>
            <person name="Bruemmer F."/>
            <person name="Labrenz M."/>
            <person name="Spormann A.M."/>
            <person name="Op den Camp H."/>
            <person name="Overmann J."/>
            <person name="Amann R."/>
            <person name="Jetten M.S.M."/>
            <person name="Mascher T."/>
            <person name="Medema M.H."/>
            <person name="Devos D.P."/>
            <person name="Kaster A.-K."/>
            <person name="Ovreas L."/>
            <person name="Rohde M."/>
            <person name="Galperin M.Y."/>
            <person name="Jogler C."/>
        </authorList>
    </citation>
    <scope>NUCLEOTIDE SEQUENCE [LARGE SCALE GENOMIC DNA]</scope>
    <source>
        <strain evidence="3 4">Enr17</strain>
    </source>
</reference>